<dbReference type="KEGG" id="cbv:U729_1864"/>
<evidence type="ECO:0000313" key="2">
    <source>
        <dbReference type="EMBL" id="AIY83854.1"/>
    </source>
</evidence>
<dbReference type="InterPro" id="IPR016181">
    <property type="entry name" value="Acyl_CoA_acyltransferase"/>
</dbReference>
<dbReference type="EMBL" id="CP006905">
    <property type="protein sequence ID" value="AIY83854.1"/>
    <property type="molecule type" value="Genomic_DNA"/>
</dbReference>
<accession>A0A0A7FW56</accession>
<keyword evidence="2" id="KW-0808">Transferase</keyword>
<feature type="domain" description="N-acetyltransferase" evidence="1">
    <location>
        <begin position="1"/>
        <end position="146"/>
    </location>
</feature>
<dbReference type="InterPro" id="IPR000182">
    <property type="entry name" value="GNAT_dom"/>
</dbReference>
<dbReference type="OrthoDB" id="9775804at2"/>
<dbReference type="SUPFAM" id="SSF55729">
    <property type="entry name" value="Acyl-CoA N-acyltransferases (Nat)"/>
    <property type="match status" value="1"/>
</dbReference>
<dbReference type="PROSITE" id="PS51186">
    <property type="entry name" value="GNAT"/>
    <property type="match status" value="1"/>
</dbReference>
<dbReference type="HOGENOM" id="CLU_118417_0_0_9"/>
<name>A0A0A7FW56_9CLOT</name>
<dbReference type="GO" id="GO:0016747">
    <property type="term" value="F:acyltransferase activity, transferring groups other than amino-acyl groups"/>
    <property type="evidence" value="ECO:0007669"/>
    <property type="project" value="InterPro"/>
</dbReference>
<keyword evidence="3" id="KW-1185">Reference proteome</keyword>
<dbReference type="AlphaFoldDB" id="A0A0A7FW56"/>
<dbReference type="Gene3D" id="3.40.630.30">
    <property type="match status" value="1"/>
</dbReference>
<dbReference type="Pfam" id="PF13673">
    <property type="entry name" value="Acetyltransf_10"/>
    <property type="match status" value="1"/>
</dbReference>
<dbReference type="RefSeq" id="WP_039314040.1">
    <property type="nucleotide sequence ID" value="NZ_CP006905.1"/>
</dbReference>
<proteinExistence type="predicted"/>
<evidence type="ECO:0000259" key="1">
    <source>
        <dbReference type="PROSITE" id="PS51186"/>
    </source>
</evidence>
<sequence>MEFEELTLENLGEIIPFYVEAFNAPPWNDKWTEETVRKRLTQMINCEGFYGLICIYNGEKVGMILGNDEHYYDGLHFNIKEFCVDKKIKGKGLGKRLLKEFTARLKNKGVDSIYLLTSRTDETEGFYRSQGYKTLEHMAMMEIDLR</sequence>
<dbReference type="eggNOG" id="COG0456">
    <property type="taxonomic scope" value="Bacteria"/>
</dbReference>
<dbReference type="STRING" id="1561.NPD11_1152"/>
<reference evidence="2 3" key="1">
    <citation type="journal article" date="2015" name="Infect. Genet. Evol.">
        <title>Genomic sequences of six botulinum neurotoxin-producing strains representing three clostridial species illustrate the mobility and diversity of botulinum neurotoxin genes.</title>
        <authorList>
            <person name="Smith T.J."/>
            <person name="Hill K.K."/>
            <person name="Xie G."/>
            <person name="Foley B.T."/>
            <person name="Williamson C.H."/>
            <person name="Foster J.T."/>
            <person name="Johnson S.L."/>
            <person name="Chertkov O."/>
            <person name="Teshima H."/>
            <person name="Gibbons H.S."/>
            <person name="Johnsky L.A."/>
            <person name="Karavis M.A."/>
            <person name="Smith L.A."/>
        </authorList>
    </citation>
    <scope>NUCLEOTIDE SEQUENCE [LARGE SCALE GENOMIC DNA]</scope>
    <source>
        <strain evidence="2">Sullivan</strain>
    </source>
</reference>
<protein>
    <submittedName>
        <fullName evidence="2">Acetyltransferase family protein</fullName>
    </submittedName>
</protein>
<evidence type="ECO:0000313" key="3">
    <source>
        <dbReference type="Proteomes" id="UP000030635"/>
    </source>
</evidence>
<dbReference type="Proteomes" id="UP000030635">
    <property type="component" value="Chromosome"/>
</dbReference>
<gene>
    <name evidence="2" type="ORF">U729_1864</name>
</gene>
<organism evidence="2 3">
    <name type="scientific">Clostridium baratii str. Sullivan</name>
    <dbReference type="NCBI Taxonomy" id="1415775"/>
    <lineage>
        <taxon>Bacteria</taxon>
        <taxon>Bacillati</taxon>
        <taxon>Bacillota</taxon>
        <taxon>Clostridia</taxon>
        <taxon>Eubacteriales</taxon>
        <taxon>Clostridiaceae</taxon>
        <taxon>Clostridium</taxon>
    </lineage>
</organism>